<evidence type="ECO:0000259" key="1">
    <source>
        <dbReference type="Pfam" id="PF14529"/>
    </source>
</evidence>
<dbReference type="SUPFAM" id="SSF56219">
    <property type="entry name" value="DNase I-like"/>
    <property type="match status" value="1"/>
</dbReference>
<organism evidence="2 3">
    <name type="scientific">Phytophthora nicotianae P1976</name>
    <dbReference type="NCBI Taxonomy" id="1317066"/>
    <lineage>
        <taxon>Eukaryota</taxon>
        <taxon>Sar</taxon>
        <taxon>Stramenopiles</taxon>
        <taxon>Oomycota</taxon>
        <taxon>Peronosporomycetes</taxon>
        <taxon>Peronosporales</taxon>
        <taxon>Peronosporaceae</taxon>
        <taxon>Phytophthora</taxon>
    </lineage>
</organism>
<dbReference type="Gene3D" id="3.60.10.10">
    <property type="entry name" value="Endonuclease/exonuclease/phosphatase"/>
    <property type="match status" value="1"/>
</dbReference>
<dbReference type="Proteomes" id="UP000028582">
    <property type="component" value="Unassembled WGS sequence"/>
</dbReference>
<evidence type="ECO:0000313" key="3">
    <source>
        <dbReference type="Proteomes" id="UP000028582"/>
    </source>
</evidence>
<sequence length="353" mass="39317">MGLSEVTEGVLNAAVHQGNVEQLSLQELCAVIEDYLGSFCSLTDPDTVLSTVQAQPSLHRVLLDSKAEDNFHHLRAKAFGHAVLRELSTRTYPSEDEGSVFDLLSKLYPDQQGFDFQTGLGQLCPDQSQFWLKLRLAEADLALQIIAPSIYTDPLKLSALVYGMTTFTGQAGVGLLLTPTCPVRNLQDVTRRHVSSSELLPRYLLVRGILDSVTTYIHVVYAPVQPSQRTEFFANLPRTFEDDSHHIVLGDLNTVLSSQARQGDRNRVQGREALLEWMTALHLVDAWRLQHPDLPEFTSPNRSSRIDYVLVSSRLFHSAVQDVHHDFRGLAGRGDHTGTSFRLGVCFGEDLPL</sequence>
<dbReference type="GO" id="GO:0003824">
    <property type="term" value="F:catalytic activity"/>
    <property type="evidence" value="ECO:0007669"/>
    <property type="project" value="InterPro"/>
</dbReference>
<proteinExistence type="predicted"/>
<dbReference type="InterPro" id="IPR005135">
    <property type="entry name" value="Endo/exonuclease/phosphatase"/>
</dbReference>
<name>A0A080ZNW6_PHYNI</name>
<dbReference type="AlphaFoldDB" id="A0A080ZNW6"/>
<dbReference type="Pfam" id="PF14529">
    <property type="entry name" value="Exo_endo_phos_2"/>
    <property type="match status" value="1"/>
</dbReference>
<comment type="caution">
    <text evidence="2">The sequence shown here is derived from an EMBL/GenBank/DDBJ whole genome shotgun (WGS) entry which is preliminary data.</text>
</comment>
<evidence type="ECO:0000313" key="2">
    <source>
        <dbReference type="EMBL" id="ETO68327.1"/>
    </source>
</evidence>
<dbReference type="EMBL" id="ANJA01002689">
    <property type="protein sequence ID" value="ETO68327.1"/>
    <property type="molecule type" value="Genomic_DNA"/>
</dbReference>
<feature type="domain" description="Endonuclease/exonuclease/phosphatase" evidence="1">
    <location>
        <begin position="216"/>
        <end position="324"/>
    </location>
</feature>
<protein>
    <recommendedName>
        <fullName evidence="1">Endonuclease/exonuclease/phosphatase domain-containing protein</fullName>
    </recommendedName>
</protein>
<dbReference type="InterPro" id="IPR036691">
    <property type="entry name" value="Endo/exonu/phosph_ase_sf"/>
</dbReference>
<accession>A0A080ZNW6</accession>
<reference evidence="2 3" key="1">
    <citation type="submission" date="2013-11" db="EMBL/GenBank/DDBJ databases">
        <title>The Genome Sequence of Phytophthora parasitica P1976.</title>
        <authorList>
            <consortium name="The Broad Institute Genomics Platform"/>
            <person name="Russ C."/>
            <person name="Tyler B."/>
            <person name="Panabieres F."/>
            <person name="Shan W."/>
            <person name="Tripathy S."/>
            <person name="Grunwald N."/>
            <person name="Machado M."/>
            <person name="Johnson C.S."/>
            <person name="Walker B."/>
            <person name="Young S."/>
            <person name="Zeng Q."/>
            <person name="Gargeya S."/>
            <person name="Fitzgerald M."/>
            <person name="Haas B."/>
            <person name="Abouelleil A."/>
            <person name="Allen A.W."/>
            <person name="Alvarado L."/>
            <person name="Arachchi H.M."/>
            <person name="Berlin A.M."/>
            <person name="Chapman S.B."/>
            <person name="Gainer-Dewar J."/>
            <person name="Goldberg J."/>
            <person name="Griggs A."/>
            <person name="Gujja S."/>
            <person name="Hansen M."/>
            <person name="Howarth C."/>
            <person name="Imamovic A."/>
            <person name="Ireland A."/>
            <person name="Larimer J."/>
            <person name="McCowan C."/>
            <person name="Murphy C."/>
            <person name="Pearson M."/>
            <person name="Poon T.W."/>
            <person name="Priest M."/>
            <person name="Roberts A."/>
            <person name="Saif S."/>
            <person name="Shea T."/>
            <person name="Sisk P."/>
            <person name="Sykes S."/>
            <person name="Wortman J."/>
            <person name="Nusbaum C."/>
            <person name="Birren B."/>
        </authorList>
    </citation>
    <scope>NUCLEOTIDE SEQUENCE [LARGE SCALE GENOMIC DNA]</scope>
    <source>
        <strain evidence="2 3">P1976</strain>
    </source>
</reference>
<gene>
    <name evidence="2" type="ORF">F444_14821</name>
</gene>